<comment type="caution">
    <text evidence="2">The sequence shown here is derived from an EMBL/GenBank/DDBJ whole genome shotgun (WGS) entry which is preliminary data.</text>
</comment>
<evidence type="ECO:0000313" key="2">
    <source>
        <dbReference type="EMBL" id="MFD1321913.1"/>
    </source>
</evidence>
<evidence type="ECO:0000256" key="1">
    <source>
        <dbReference type="SAM" id="MobiDB-lite"/>
    </source>
</evidence>
<proteinExistence type="predicted"/>
<dbReference type="RefSeq" id="WP_377570300.1">
    <property type="nucleotide sequence ID" value="NZ_JBHTMP010000015.1"/>
</dbReference>
<evidence type="ECO:0000313" key="3">
    <source>
        <dbReference type="Proteomes" id="UP001597260"/>
    </source>
</evidence>
<sequence length="76" mass="8298">MSTPSNDHERTEPRTESRADYLLPEEQRAGSADPPAQAEAILTESDDREAGQPAAPDTFVERRTSDEAAFVAEPPD</sequence>
<name>A0ABW3YDU8_9ACTN</name>
<keyword evidence="3" id="KW-1185">Reference proteome</keyword>
<gene>
    <name evidence="2" type="ORF">ACFQ4H_12505</name>
</gene>
<protein>
    <submittedName>
        <fullName evidence="2">Uncharacterized protein</fullName>
    </submittedName>
</protein>
<organism evidence="2 3">
    <name type="scientific">Micromonospora sonneratiae</name>
    <dbReference type="NCBI Taxonomy" id="1184706"/>
    <lineage>
        <taxon>Bacteria</taxon>
        <taxon>Bacillati</taxon>
        <taxon>Actinomycetota</taxon>
        <taxon>Actinomycetes</taxon>
        <taxon>Micromonosporales</taxon>
        <taxon>Micromonosporaceae</taxon>
        <taxon>Micromonospora</taxon>
    </lineage>
</organism>
<feature type="compositionally biased region" description="Basic and acidic residues" evidence="1">
    <location>
        <begin position="1"/>
        <end position="19"/>
    </location>
</feature>
<dbReference type="Proteomes" id="UP001597260">
    <property type="component" value="Unassembled WGS sequence"/>
</dbReference>
<accession>A0ABW3YDU8</accession>
<feature type="region of interest" description="Disordered" evidence="1">
    <location>
        <begin position="1"/>
        <end position="76"/>
    </location>
</feature>
<reference evidence="3" key="1">
    <citation type="journal article" date="2019" name="Int. J. Syst. Evol. Microbiol.">
        <title>The Global Catalogue of Microorganisms (GCM) 10K type strain sequencing project: providing services to taxonomists for standard genome sequencing and annotation.</title>
        <authorList>
            <consortium name="The Broad Institute Genomics Platform"/>
            <consortium name="The Broad Institute Genome Sequencing Center for Infectious Disease"/>
            <person name="Wu L."/>
            <person name="Ma J."/>
        </authorList>
    </citation>
    <scope>NUCLEOTIDE SEQUENCE [LARGE SCALE GENOMIC DNA]</scope>
    <source>
        <strain evidence="3">JCM 31037</strain>
    </source>
</reference>
<dbReference type="EMBL" id="JBHTMP010000015">
    <property type="protein sequence ID" value="MFD1321913.1"/>
    <property type="molecule type" value="Genomic_DNA"/>
</dbReference>